<dbReference type="Proteomes" id="UP000649617">
    <property type="component" value="Unassembled WGS sequence"/>
</dbReference>
<evidence type="ECO:0000256" key="1">
    <source>
        <dbReference type="SAM" id="MobiDB-lite"/>
    </source>
</evidence>
<dbReference type="AlphaFoldDB" id="A0A812RFI9"/>
<protein>
    <submittedName>
        <fullName evidence="2">Uncharacterized protein</fullName>
    </submittedName>
</protein>
<dbReference type="EMBL" id="CAJNIZ010019924">
    <property type="protein sequence ID" value="CAE7433627.1"/>
    <property type="molecule type" value="Genomic_DNA"/>
</dbReference>
<proteinExistence type="predicted"/>
<evidence type="ECO:0000313" key="3">
    <source>
        <dbReference type="Proteomes" id="UP000649617"/>
    </source>
</evidence>
<dbReference type="OrthoDB" id="10665533at2759"/>
<evidence type="ECO:0000313" key="2">
    <source>
        <dbReference type="EMBL" id="CAE7433627.1"/>
    </source>
</evidence>
<reference evidence="2" key="1">
    <citation type="submission" date="2021-02" db="EMBL/GenBank/DDBJ databases">
        <authorList>
            <person name="Dougan E. K."/>
            <person name="Rhodes N."/>
            <person name="Thang M."/>
            <person name="Chan C."/>
        </authorList>
    </citation>
    <scope>NUCLEOTIDE SEQUENCE</scope>
</reference>
<feature type="region of interest" description="Disordered" evidence="1">
    <location>
        <begin position="211"/>
        <end position="238"/>
    </location>
</feature>
<comment type="caution">
    <text evidence="2">The sequence shown here is derived from an EMBL/GenBank/DDBJ whole genome shotgun (WGS) entry which is preliminary data.</text>
</comment>
<organism evidence="2 3">
    <name type="scientific">Symbiodinium pilosum</name>
    <name type="common">Dinoflagellate</name>
    <dbReference type="NCBI Taxonomy" id="2952"/>
    <lineage>
        <taxon>Eukaryota</taxon>
        <taxon>Sar</taxon>
        <taxon>Alveolata</taxon>
        <taxon>Dinophyceae</taxon>
        <taxon>Suessiales</taxon>
        <taxon>Symbiodiniaceae</taxon>
        <taxon>Symbiodinium</taxon>
    </lineage>
</organism>
<gene>
    <name evidence="2" type="ORF">SPIL2461_LOCUS10599</name>
</gene>
<name>A0A812RFI9_SYMPI</name>
<keyword evidence="3" id="KW-1185">Reference proteome</keyword>
<accession>A0A812RFI9</accession>
<sequence length="885" mass="99182">MARNIADELNQLPKTEVIRILGFDLPAKDVKPGCDVLIECRVSVGLSGFKLEGYLHWDRHEKKTTSRSSRWRFIRLSDRCCWTSHRGANSLQSSGGLSDDELKVFNSVRDKVKKALLQRREELEDADTLIDKEAESRWQDWISQLDKRKSRALIQMREQIEEERMNRAPCAAEWEPGKRFRRDQPPREVPAKRGCNQFQAYLSNLARGSVPKRRRLTAETAREDSDTEVETSQNTADRPPAVSLLLRDKAVAAAEVEKAGTLWQTLTQMDMGSTDISFTAEQLIQLWRVATAKVALEDQDSQLVHHCILLAELQLSHGRANLSWIHLISVLQAVNPLNNSHATDYLTVFARWLVRVAIPRVFGKNEGTLLDLQPLVEDVGSGIAVAGGFGCFAAKRYGIKAASQIPSFFKPEEQLRAPVVAMLLGATLVEQGPDVLKEVRVLLQPGAAPLVMQFDIRALLSLEDEIDEVPLLPEDIRSNREECLSFMNAWQHLLRKRGSQQALTRPFVPVEMLKPLRGDQALPPVLTCYRLEAGVQPYVEAVESGMVHMHKELQKQRNTEQFSASQDQLLQAVVASCAALVFVHGTDEQKRQAARVFKVAARIPTAGQWPQVPEKAEPKFGTFQRDNFSELSGQPFSKLLNEPQLRDKAKWMILARATSRPNTEVARFARWALRSAFSGQSASLLRLETAPTSSKPLRNGTTVAEELRRMFVHADTICKDLLQPLLQLLTLQKTPVWLRALSIFAALQTGLLGLVTDTVEASSTLLQTLSSTMTLQHSLNQGLMLAAEVSDMRLRNWIFACFARDLHILLLLAAAKYLFLCLSLSQNLQPFQCTSSSLRMWMDVSRVVQEAAAAVPQLPYQQDGGLSQADVVIGFLDFARLVIIT</sequence>